<dbReference type="PANTHER" id="PTHR36836:SF1">
    <property type="entry name" value="COLANIC ACID BIOSYNTHESIS PROTEIN WCAK"/>
    <property type="match status" value="1"/>
</dbReference>
<reference evidence="2 3" key="1">
    <citation type="submission" date="2018-08" db="EMBL/GenBank/DDBJ databases">
        <title>A genome reference for cultivated species of the human gut microbiota.</title>
        <authorList>
            <person name="Zou Y."/>
            <person name="Xue W."/>
            <person name="Luo G."/>
        </authorList>
    </citation>
    <scope>NUCLEOTIDE SEQUENCE [LARGE SCALE GENOMIC DNA]</scope>
    <source>
        <strain evidence="2 3">AF29-2BH</strain>
    </source>
</reference>
<evidence type="ECO:0000313" key="3">
    <source>
        <dbReference type="Proteomes" id="UP000283585"/>
    </source>
</evidence>
<protein>
    <submittedName>
        <fullName evidence="2">Polysaccharide pyruvyl transferase family protein</fullName>
    </submittedName>
</protein>
<sequence length="372" mass="43780">MRYKKDDILLFACIEKNIGDDLFIQTICNRYPEKYFVISNRAKYGSLANVKNLKFSKELEWWMILDSVSQKKKIKKMIANTMKVVLQLLLGKHDMGVYIVGNAFKNMDYHGETQLQWFVNRVKLSDEFYLISTNFGPFNDQRWVMDAKNRFIEVKDICFRDMQSYNLFAELPNTRYAPDAILSLGKQKNKRHKRKVLVSIIDCSFYAREDWLKKLVNEYEKKIFEIIQEFERRGYEIVLINSNSEQDGPASRRIFEKCNSSAVSIYDYKGSLDELKELYEETMYVIGTRLHTIILAWLYDVPVYPLVYDIKVENMLKSYSYQGGYTHIKEVSQLAVYTVLETLESGECRINDKVIADANMQFSALDERVNNE</sequence>
<gene>
    <name evidence="2" type="ORF">DWZ12_13415</name>
</gene>
<accession>A0A411ZK04</accession>
<evidence type="ECO:0000313" key="2">
    <source>
        <dbReference type="EMBL" id="RGQ03168.1"/>
    </source>
</evidence>
<dbReference type="PANTHER" id="PTHR36836">
    <property type="entry name" value="COLANIC ACID BIOSYNTHESIS PROTEIN WCAK"/>
    <property type="match status" value="1"/>
</dbReference>
<name>A0A411ZK04_9FIRM</name>
<dbReference type="AlphaFoldDB" id="A0A411ZK04"/>
<dbReference type="GO" id="GO:0016740">
    <property type="term" value="F:transferase activity"/>
    <property type="evidence" value="ECO:0007669"/>
    <property type="project" value="UniProtKB-KW"/>
</dbReference>
<comment type="caution">
    <text evidence="2">The sequence shown here is derived from an EMBL/GenBank/DDBJ whole genome shotgun (WGS) entry which is preliminary data.</text>
</comment>
<organism evidence="2 3">
    <name type="scientific">Blautia obeum</name>
    <dbReference type="NCBI Taxonomy" id="40520"/>
    <lineage>
        <taxon>Bacteria</taxon>
        <taxon>Bacillati</taxon>
        <taxon>Bacillota</taxon>
        <taxon>Clostridia</taxon>
        <taxon>Lachnospirales</taxon>
        <taxon>Lachnospiraceae</taxon>
        <taxon>Blautia</taxon>
    </lineage>
</organism>
<dbReference type="RefSeq" id="WP_118044899.1">
    <property type="nucleotide sequence ID" value="NZ_QRSS01000019.1"/>
</dbReference>
<dbReference type="Pfam" id="PF04230">
    <property type="entry name" value="PS_pyruv_trans"/>
    <property type="match status" value="1"/>
</dbReference>
<evidence type="ECO:0000259" key="1">
    <source>
        <dbReference type="Pfam" id="PF04230"/>
    </source>
</evidence>
<dbReference type="EMBL" id="QRSS01000019">
    <property type="protein sequence ID" value="RGQ03168.1"/>
    <property type="molecule type" value="Genomic_DNA"/>
</dbReference>
<keyword evidence="2" id="KW-0808">Transferase</keyword>
<proteinExistence type="predicted"/>
<feature type="domain" description="Polysaccharide pyruvyl transferase" evidence="1">
    <location>
        <begin position="17"/>
        <end position="309"/>
    </location>
</feature>
<dbReference type="InterPro" id="IPR007345">
    <property type="entry name" value="Polysacch_pyruvyl_Trfase"/>
</dbReference>
<dbReference type="Proteomes" id="UP000283585">
    <property type="component" value="Unassembled WGS sequence"/>
</dbReference>